<dbReference type="OrthoDB" id="9785306at2"/>
<accession>B1I118</accession>
<dbReference type="RefSeq" id="WP_012301211.1">
    <property type="nucleotide sequence ID" value="NC_010424.1"/>
</dbReference>
<dbReference type="eggNOG" id="ENOG502Z7P7">
    <property type="taxonomic scope" value="Bacteria"/>
</dbReference>
<name>B1I118_DESAP</name>
<dbReference type="STRING" id="477974.Daud_0048"/>
<dbReference type="Proteomes" id="UP000008544">
    <property type="component" value="Chromosome"/>
</dbReference>
<gene>
    <name evidence="1" type="ordered locus">Daud_0048</name>
</gene>
<proteinExistence type="predicted"/>
<dbReference type="NCBIfam" id="TIGR02855">
    <property type="entry name" value="spore_yabG"/>
    <property type="match status" value="1"/>
</dbReference>
<reference evidence="1 2" key="2">
    <citation type="journal article" date="2008" name="Science">
        <title>Environmental genomics reveals a single-species ecosystem deep within Earth.</title>
        <authorList>
            <person name="Chivian D."/>
            <person name="Brodie E.L."/>
            <person name="Alm E.J."/>
            <person name="Culley D.E."/>
            <person name="Dehal P.S."/>
            <person name="Desantis T.Z."/>
            <person name="Gihring T.M."/>
            <person name="Lapidus A."/>
            <person name="Lin L.H."/>
            <person name="Lowry S.R."/>
            <person name="Moser D.P."/>
            <person name="Richardson P.M."/>
            <person name="Southam G."/>
            <person name="Wanger G."/>
            <person name="Pratt L.M."/>
            <person name="Andersen G.L."/>
            <person name="Hazen T.C."/>
            <person name="Brockman F.J."/>
            <person name="Arkin A.P."/>
            <person name="Onstott T.C."/>
        </authorList>
    </citation>
    <scope>NUCLEOTIDE SEQUENCE [LARGE SCALE GENOMIC DNA]</scope>
    <source>
        <strain evidence="1 2">MP104C</strain>
    </source>
</reference>
<dbReference type="PIRSF" id="PIRSF011575">
    <property type="entry name" value="YabG"/>
    <property type="match status" value="1"/>
</dbReference>
<evidence type="ECO:0000313" key="1">
    <source>
        <dbReference type="EMBL" id="ACA58617.1"/>
    </source>
</evidence>
<keyword evidence="2" id="KW-1185">Reference proteome</keyword>
<evidence type="ECO:0000313" key="2">
    <source>
        <dbReference type="Proteomes" id="UP000008544"/>
    </source>
</evidence>
<reference evidence="2" key="1">
    <citation type="submission" date="2007-10" db="EMBL/GenBank/DDBJ databases">
        <title>Complete sequence of chromosome of Desulforudis audaxviator MP104C.</title>
        <authorList>
            <person name="Copeland A."/>
            <person name="Lucas S."/>
            <person name="Lapidus A."/>
            <person name="Barry K."/>
            <person name="Glavina del Rio T."/>
            <person name="Dalin E."/>
            <person name="Tice H."/>
            <person name="Bruce D."/>
            <person name="Pitluck S."/>
            <person name="Lowry S.R."/>
            <person name="Larimer F."/>
            <person name="Land M.L."/>
            <person name="Hauser L."/>
            <person name="Kyrpides N."/>
            <person name="Ivanova N.N."/>
            <person name="Richardson P."/>
        </authorList>
    </citation>
    <scope>NUCLEOTIDE SEQUENCE [LARGE SCALE GENOMIC DNA]</scope>
    <source>
        <strain evidence="2">MP104C</strain>
    </source>
</reference>
<dbReference type="MEROPS" id="U57.001"/>
<dbReference type="Pfam" id="PF05582">
    <property type="entry name" value="Peptidase_U57"/>
    <property type="match status" value="1"/>
</dbReference>
<sequence>MSDIRAGDIVGRKSYGLDLYFKVVELHTRDGRDYAHLRGVDVRLFADAPVSDLEKISSDKVAEYWRKMLTIGNECVHRCFERRDKEHQGEFMNRGEKVATFDVPGKVLHLDGDQDYLELCAATYRQLRVPFKGYFIRESRQPELVAGLLREHNPDILVLTGHDAFKKGSKDFRDIDNYRNSRYFVEAVRVAREYEKNRDDLVVFAGACQSYYEAILEAGANFASAPERVLIHAFDPVFVVEKVAYTPMHKAIVLKEVIESTITRYPGIGGLDTQGKYRMGAPKSAY</sequence>
<protein>
    <submittedName>
        <fullName evidence="1">Peptidase U57, YabG</fullName>
    </submittedName>
</protein>
<dbReference type="EMBL" id="CP000860">
    <property type="protein sequence ID" value="ACA58617.1"/>
    <property type="molecule type" value="Genomic_DNA"/>
</dbReference>
<dbReference type="AlphaFoldDB" id="B1I118"/>
<dbReference type="KEGG" id="dau:Daud_0048"/>
<dbReference type="InterPro" id="IPR008764">
    <property type="entry name" value="Peptidase_U57"/>
</dbReference>
<organism evidence="1 2">
    <name type="scientific">Desulforudis audaxviator (strain MP104C)</name>
    <dbReference type="NCBI Taxonomy" id="477974"/>
    <lineage>
        <taxon>Bacteria</taxon>
        <taxon>Bacillati</taxon>
        <taxon>Bacillota</taxon>
        <taxon>Clostridia</taxon>
        <taxon>Thermoanaerobacterales</taxon>
        <taxon>Candidatus Desulforudaceae</taxon>
        <taxon>Candidatus Desulforudis</taxon>
    </lineage>
</organism>
<dbReference type="HOGENOM" id="CLU_083246_0_0_9"/>